<dbReference type="Pfam" id="PF06312">
    <property type="entry name" value="Neurexophilin"/>
    <property type="match status" value="1"/>
</dbReference>
<organism evidence="3 4">
    <name type="scientific">Branchiostoma floridae</name>
    <name type="common">Florida lancelet</name>
    <name type="synonym">Amphioxus</name>
    <dbReference type="NCBI Taxonomy" id="7739"/>
    <lineage>
        <taxon>Eukaryota</taxon>
        <taxon>Metazoa</taxon>
        <taxon>Chordata</taxon>
        <taxon>Cephalochordata</taxon>
        <taxon>Leptocardii</taxon>
        <taxon>Amphioxiformes</taxon>
        <taxon>Branchiostomatidae</taxon>
        <taxon>Branchiostoma</taxon>
    </lineage>
</organism>
<evidence type="ECO:0000313" key="3">
    <source>
        <dbReference type="Proteomes" id="UP000001554"/>
    </source>
</evidence>
<dbReference type="RefSeq" id="XP_035698738.1">
    <property type="nucleotide sequence ID" value="XM_035842845.1"/>
</dbReference>
<dbReference type="OMA" id="DENTICH"/>
<accession>A0A9J7MD68</accession>
<feature type="domain" description="NXPE C-terminal" evidence="2">
    <location>
        <begin position="246"/>
        <end position="458"/>
    </location>
</feature>
<dbReference type="PANTHER" id="PTHR16165:SF5">
    <property type="entry name" value="NXPE FAMILY MEMBER 3"/>
    <property type="match status" value="1"/>
</dbReference>
<dbReference type="KEGG" id="bfo:118431604"/>
<keyword evidence="3" id="KW-1185">Reference proteome</keyword>
<dbReference type="AlphaFoldDB" id="A0A9J7MD68"/>
<dbReference type="Gene3D" id="2.60.40.10">
    <property type="entry name" value="Immunoglobulins"/>
    <property type="match status" value="1"/>
</dbReference>
<sequence length="466" mass="53792">MAYQRPDLRDRPVRPPQDYLAIHIDYEDEDRHLAEAAFWPSPPSAGLIRNGAKGNFPVTNPKYTTYRLVNPRDSYTIGDYVNVTIQARDQQNQPKTFGGDYFQVKVYSNSTNSSAAGRVKDHRNGTYTARFRLYWPGEVYFRVVLVHPAEGCFLLKHILETCPLRLTFRSAFQGQGNFTEESECNVWLESGTPHCDYSDPYAGVTWVCDKPRTLSCDRRVNHWVDYEASSVYCPLSDGQKDLINIHFKSSQYLDCLQNKELYFMGDSTGRQWFELLVDTLRLKHMNTDPFITRRAGPHLAINEKRNITVRFRVHGYPLRTGGLNVSHVNFLAREIDTIHGGPGYVLVISVWAHFTSFHLDIYIERMRAIRAAILRLLSRSPGTLVVLKTANTRTGVPRLNSDWYAHVLDRLLRKLFENLKVVILDVWDLTLAHRNRDEIHPVRDVVRQEVQLLLSFVCPDYETQKA</sequence>
<reference evidence="3" key="1">
    <citation type="journal article" date="2020" name="Nat. Ecol. Evol.">
        <title>Deeply conserved synteny resolves early events in vertebrate evolution.</title>
        <authorList>
            <person name="Simakov O."/>
            <person name="Marletaz F."/>
            <person name="Yue J.X."/>
            <person name="O'Connell B."/>
            <person name="Jenkins J."/>
            <person name="Brandt A."/>
            <person name="Calef R."/>
            <person name="Tung C.H."/>
            <person name="Huang T.K."/>
            <person name="Schmutz J."/>
            <person name="Satoh N."/>
            <person name="Yu J.K."/>
            <person name="Putnam N.H."/>
            <person name="Green R.E."/>
            <person name="Rokhsar D.S."/>
        </authorList>
    </citation>
    <scope>NUCLEOTIDE SEQUENCE [LARGE SCALE GENOMIC DNA]</scope>
    <source>
        <strain evidence="3">S238N-H82</strain>
    </source>
</reference>
<dbReference type="InterPro" id="IPR026845">
    <property type="entry name" value="NXPH/NXPE"/>
</dbReference>
<reference evidence="4" key="2">
    <citation type="submission" date="2025-08" db="UniProtKB">
        <authorList>
            <consortium name="RefSeq"/>
        </authorList>
    </citation>
    <scope>IDENTIFICATION</scope>
    <source>
        <strain evidence="4">S238N-H82</strain>
        <tissue evidence="4">Testes</tissue>
    </source>
</reference>
<gene>
    <name evidence="4" type="primary">LOC118431604</name>
</gene>
<dbReference type="SUPFAM" id="SSF81296">
    <property type="entry name" value="E set domains"/>
    <property type="match status" value="1"/>
</dbReference>
<protein>
    <submittedName>
        <fullName evidence="4">NXPE family member 3-like</fullName>
    </submittedName>
</protein>
<evidence type="ECO:0000256" key="1">
    <source>
        <dbReference type="ARBA" id="ARBA00005431"/>
    </source>
</evidence>
<proteinExistence type="inferred from homology"/>
<dbReference type="InterPro" id="IPR013783">
    <property type="entry name" value="Ig-like_fold"/>
</dbReference>
<dbReference type="GeneID" id="118431604"/>
<dbReference type="Pfam" id="PF24536">
    <property type="entry name" value="NXPE4_C"/>
    <property type="match status" value="1"/>
</dbReference>
<dbReference type="InterPro" id="IPR014756">
    <property type="entry name" value="Ig_E-set"/>
</dbReference>
<dbReference type="OrthoDB" id="5950832at2759"/>
<evidence type="ECO:0000259" key="2">
    <source>
        <dbReference type="Pfam" id="PF24536"/>
    </source>
</evidence>
<evidence type="ECO:0000313" key="4">
    <source>
        <dbReference type="RefSeq" id="XP_035698738.1"/>
    </source>
</evidence>
<dbReference type="InterPro" id="IPR057106">
    <property type="entry name" value="NXPE4_C"/>
</dbReference>
<dbReference type="Proteomes" id="UP000001554">
    <property type="component" value="Chromosome 15"/>
</dbReference>
<dbReference type="PANTHER" id="PTHR16165">
    <property type="entry name" value="NXPE FAMILY MEMBER"/>
    <property type="match status" value="1"/>
</dbReference>
<name>A0A9J7MD68_BRAFL</name>
<comment type="similarity">
    <text evidence="1">Belongs to the NXPE family.</text>
</comment>